<comment type="caution">
    <text evidence="1">The sequence shown here is derived from an EMBL/GenBank/DDBJ whole genome shotgun (WGS) entry which is preliminary data.</text>
</comment>
<dbReference type="Proteomes" id="UP000327157">
    <property type="component" value="Chromosome 16"/>
</dbReference>
<proteinExistence type="predicted"/>
<protein>
    <submittedName>
        <fullName evidence="1">Uncharacterized protein</fullName>
    </submittedName>
</protein>
<reference evidence="1 2" key="1">
    <citation type="submission" date="2019-09" db="EMBL/GenBank/DDBJ databases">
        <authorList>
            <person name="Ou C."/>
        </authorList>
    </citation>
    <scope>NUCLEOTIDE SEQUENCE [LARGE SCALE GENOMIC DNA]</scope>
    <source>
        <strain evidence="1">S2</strain>
        <tissue evidence="1">Leaf</tissue>
    </source>
</reference>
<evidence type="ECO:0000313" key="1">
    <source>
        <dbReference type="EMBL" id="KAB2625292.1"/>
    </source>
</evidence>
<dbReference type="OrthoDB" id="10448612at2759"/>
<reference evidence="1 2" key="3">
    <citation type="submission" date="2019-11" db="EMBL/GenBank/DDBJ databases">
        <title>A de novo genome assembly of a pear dwarfing rootstock.</title>
        <authorList>
            <person name="Wang F."/>
            <person name="Wang J."/>
            <person name="Li S."/>
            <person name="Zhang Y."/>
            <person name="Fang M."/>
            <person name="Ma L."/>
            <person name="Zhao Y."/>
            <person name="Jiang S."/>
        </authorList>
    </citation>
    <scope>NUCLEOTIDE SEQUENCE [LARGE SCALE GENOMIC DNA]</scope>
    <source>
        <strain evidence="1">S2</strain>
        <tissue evidence="1">Leaf</tissue>
    </source>
</reference>
<accession>A0A5N5HGS2</accession>
<evidence type="ECO:0000313" key="2">
    <source>
        <dbReference type="Proteomes" id="UP000327157"/>
    </source>
</evidence>
<dbReference type="AlphaFoldDB" id="A0A5N5HGS2"/>
<keyword evidence="2" id="KW-1185">Reference proteome</keyword>
<dbReference type="EMBL" id="SMOL01000160">
    <property type="protein sequence ID" value="KAB2625292.1"/>
    <property type="molecule type" value="Genomic_DNA"/>
</dbReference>
<gene>
    <name evidence="1" type="ORF">D8674_016952</name>
</gene>
<sequence>MAPKSRSTCKSSEGIVIFHRHLNNLHRHQASLNLPIFFLEDRAHSLGPKPLEFLLLWKATCLPSNGSPVVLMKLRRAFLLPNGRISKEWVNEIKPIWKGKWMANGIYELIMMSKIIIPIKHELLPTAIIFFNNETNTFDFRMGPMTLTMSGRCMDITHDWSSPS</sequence>
<reference evidence="2" key="2">
    <citation type="submission" date="2019-10" db="EMBL/GenBank/DDBJ databases">
        <title>A de novo genome assembly of a pear dwarfing rootstock.</title>
        <authorList>
            <person name="Wang F."/>
            <person name="Wang J."/>
            <person name="Li S."/>
            <person name="Zhang Y."/>
            <person name="Fang M."/>
            <person name="Ma L."/>
            <person name="Zhao Y."/>
            <person name="Jiang S."/>
        </authorList>
    </citation>
    <scope>NUCLEOTIDE SEQUENCE [LARGE SCALE GENOMIC DNA]</scope>
</reference>
<organism evidence="1 2">
    <name type="scientific">Pyrus ussuriensis x Pyrus communis</name>
    <dbReference type="NCBI Taxonomy" id="2448454"/>
    <lineage>
        <taxon>Eukaryota</taxon>
        <taxon>Viridiplantae</taxon>
        <taxon>Streptophyta</taxon>
        <taxon>Embryophyta</taxon>
        <taxon>Tracheophyta</taxon>
        <taxon>Spermatophyta</taxon>
        <taxon>Magnoliopsida</taxon>
        <taxon>eudicotyledons</taxon>
        <taxon>Gunneridae</taxon>
        <taxon>Pentapetalae</taxon>
        <taxon>rosids</taxon>
        <taxon>fabids</taxon>
        <taxon>Rosales</taxon>
        <taxon>Rosaceae</taxon>
        <taxon>Amygdaloideae</taxon>
        <taxon>Maleae</taxon>
        <taxon>Pyrus</taxon>
    </lineage>
</organism>
<name>A0A5N5HGS2_9ROSA</name>